<gene>
    <name evidence="3" type="ORF">K458DRAFT_392291</name>
</gene>
<evidence type="ECO:0000256" key="2">
    <source>
        <dbReference type="SAM" id="Phobius"/>
    </source>
</evidence>
<feature type="compositionally biased region" description="Basic and acidic residues" evidence="1">
    <location>
        <begin position="413"/>
        <end position="422"/>
    </location>
</feature>
<keyword evidence="2" id="KW-0472">Membrane</keyword>
<feature type="compositionally biased region" description="Basic and acidic residues" evidence="1">
    <location>
        <begin position="357"/>
        <end position="367"/>
    </location>
</feature>
<feature type="region of interest" description="Disordered" evidence="1">
    <location>
        <begin position="357"/>
        <end position="449"/>
    </location>
</feature>
<evidence type="ECO:0000313" key="3">
    <source>
        <dbReference type="EMBL" id="KAF2681062.1"/>
    </source>
</evidence>
<dbReference type="AlphaFoldDB" id="A0A6G1IS54"/>
<organism evidence="3 4">
    <name type="scientific">Lentithecium fluviatile CBS 122367</name>
    <dbReference type="NCBI Taxonomy" id="1168545"/>
    <lineage>
        <taxon>Eukaryota</taxon>
        <taxon>Fungi</taxon>
        <taxon>Dikarya</taxon>
        <taxon>Ascomycota</taxon>
        <taxon>Pezizomycotina</taxon>
        <taxon>Dothideomycetes</taxon>
        <taxon>Pleosporomycetidae</taxon>
        <taxon>Pleosporales</taxon>
        <taxon>Massarineae</taxon>
        <taxon>Lentitheciaceae</taxon>
        <taxon>Lentithecium</taxon>
    </lineage>
</organism>
<protein>
    <submittedName>
        <fullName evidence="3">Uncharacterized protein</fullName>
    </submittedName>
</protein>
<evidence type="ECO:0000313" key="4">
    <source>
        <dbReference type="Proteomes" id="UP000799291"/>
    </source>
</evidence>
<accession>A0A6G1IS54</accession>
<keyword evidence="2" id="KW-0812">Transmembrane</keyword>
<name>A0A6G1IS54_9PLEO</name>
<keyword evidence="2" id="KW-1133">Transmembrane helix</keyword>
<sequence length="506" mass="55891">MALLRLSGDLVQVYGGAFVVHLYFTFTFSLTFTLIFTATFAVAWRCHLTPRAGFLASPHWVLVTKSPPSFLPPTPTASTSRPSSPSLVAFRSCSAHSPAKESTIAPIMSSGKTINEFRIEATEKSGKRSALPCWGCIKAIAKHGVLGMGEWCKFAGGDHLWLGAVYEEVPFRICLRCLNNRAPCLALPLSMISGLEDLEGLFLTATSPSEAEVVELALKEHDRAVRSYKSLSRDYPTKMNAYQTALDEYAAGHPAFDPQNPSAFDWQGAKAGRPPIMPVEPLDPGTFDPEAIVLDHTNEERQEANATAKGLCELICAQVKDLFNNQCAEKVLMGHNGALKIEDRCAQSGVYFNGRERSKAALRKRDFEEDDEDSPRKKSQPGKPCGVGETDLEVAERKEQERQVAQLFGSTPDSRKRKEVPRSAEPSPPRHNARQRATKGASPTTPPSCWRKGSAVLNAYVVGLYNEKFGTHYQKKSDLPRSRRVVDEWSRLENEVREGHHNGDFA</sequence>
<feature type="transmembrane region" description="Helical" evidence="2">
    <location>
        <begin position="20"/>
        <end position="44"/>
    </location>
</feature>
<reference evidence="3" key="1">
    <citation type="journal article" date="2020" name="Stud. Mycol.">
        <title>101 Dothideomycetes genomes: a test case for predicting lifestyles and emergence of pathogens.</title>
        <authorList>
            <person name="Haridas S."/>
            <person name="Albert R."/>
            <person name="Binder M."/>
            <person name="Bloem J."/>
            <person name="Labutti K."/>
            <person name="Salamov A."/>
            <person name="Andreopoulos B."/>
            <person name="Baker S."/>
            <person name="Barry K."/>
            <person name="Bills G."/>
            <person name="Bluhm B."/>
            <person name="Cannon C."/>
            <person name="Castanera R."/>
            <person name="Culley D."/>
            <person name="Daum C."/>
            <person name="Ezra D."/>
            <person name="Gonzalez J."/>
            <person name="Henrissat B."/>
            <person name="Kuo A."/>
            <person name="Liang C."/>
            <person name="Lipzen A."/>
            <person name="Lutzoni F."/>
            <person name="Magnuson J."/>
            <person name="Mondo S."/>
            <person name="Nolan M."/>
            <person name="Ohm R."/>
            <person name="Pangilinan J."/>
            <person name="Park H.-J."/>
            <person name="Ramirez L."/>
            <person name="Alfaro M."/>
            <person name="Sun H."/>
            <person name="Tritt A."/>
            <person name="Yoshinaga Y."/>
            <person name="Zwiers L.-H."/>
            <person name="Turgeon B."/>
            <person name="Goodwin S."/>
            <person name="Spatafora J."/>
            <person name="Crous P."/>
            <person name="Grigoriev I."/>
        </authorList>
    </citation>
    <scope>NUCLEOTIDE SEQUENCE</scope>
    <source>
        <strain evidence="3">CBS 122367</strain>
    </source>
</reference>
<dbReference type="Proteomes" id="UP000799291">
    <property type="component" value="Unassembled WGS sequence"/>
</dbReference>
<dbReference type="EMBL" id="MU005593">
    <property type="protein sequence ID" value="KAF2681062.1"/>
    <property type="molecule type" value="Genomic_DNA"/>
</dbReference>
<evidence type="ECO:0000256" key="1">
    <source>
        <dbReference type="SAM" id="MobiDB-lite"/>
    </source>
</evidence>
<proteinExistence type="predicted"/>
<keyword evidence="4" id="KW-1185">Reference proteome</keyword>